<dbReference type="PROSITE" id="PS50801">
    <property type="entry name" value="STAS"/>
    <property type="match status" value="1"/>
</dbReference>
<feature type="coiled-coil region" evidence="1">
    <location>
        <begin position="188"/>
        <end position="215"/>
    </location>
</feature>
<protein>
    <submittedName>
        <fullName evidence="3">Anti-anti-sigma factor</fullName>
    </submittedName>
</protein>
<dbReference type="PANTHER" id="PTHR33745">
    <property type="entry name" value="RSBT ANTAGONIST PROTEIN RSBS-RELATED"/>
    <property type="match status" value="1"/>
</dbReference>
<dbReference type="OrthoDB" id="2717092at2"/>
<organism evidence="3 4">
    <name type="scientific">Planococcus lenghuensis</name>
    <dbReference type="NCBI Taxonomy" id="2213202"/>
    <lineage>
        <taxon>Bacteria</taxon>
        <taxon>Bacillati</taxon>
        <taxon>Bacillota</taxon>
        <taxon>Bacilli</taxon>
        <taxon>Bacillales</taxon>
        <taxon>Caryophanaceae</taxon>
        <taxon>Planococcus</taxon>
    </lineage>
</organism>
<keyword evidence="4" id="KW-1185">Reference proteome</keyword>
<dbReference type="Gene3D" id="3.30.750.24">
    <property type="entry name" value="STAS domain"/>
    <property type="match status" value="1"/>
</dbReference>
<dbReference type="RefSeq" id="WP_077590296.1">
    <property type="nucleotide sequence ID" value="NZ_CP019640.1"/>
</dbReference>
<name>A0A1Q2L1Q9_9BACL</name>
<dbReference type="InterPro" id="IPR036513">
    <property type="entry name" value="STAS_dom_sf"/>
</dbReference>
<dbReference type="SUPFAM" id="SSF52091">
    <property type="entry name" value="SpoIIaa-like"/>
    <property type="match status" value="1"/>
</dbReference>
<evidence type="ECO:0000313" key="3">
    <source>
        <dbReference type="EMBL" id="AQQ54405.1"/>
    </source>
</evidence>
<evidence type="ECO:0000313" key="4">
    <source>
        <dbReference type="Proteomes" id="UP000188184"/>
    </source>
</evidence>
<evidence type="ECO:0000259" key="2">
    <source>
        <dbReference type="PROSITE" id="PS50801"/>
    </source>
</evidence>
<accession>A0A1Q2L1Q9</accession>
<dbReference type="Pfam" id="PF01740">
    <property type="entry name" value="STAS"/>
    <property type="match status" value="1"/>
</dbReference>
<dbReference type="CDD" id="cd07041">
    <property type="entry name" value="STAS_RsbR_RsbS_like"/>
    <property type="match status" value="1"/>
</dbReference>
<proteinExistence type="predicted"/>
<reference evidence="3 4" key="1">
    <citation type="submission" date="2017-02" db="EMBL/GenBank/DDBJ databases">
        <title>The complete genomic sequence of a novel cold adapted crude oil-degrading bacterium Planococcus qaidamina Y42.</title>
        <authorList>
            <person name="Yang R."/>
        </authorList>
    </citation>
    <scope>NUCLEOTIDE SEQUENCE [LARGE SCALE GENOMIC DNA]</scope>
    <source>
        <strain evidence="3 4">Y42</strain>
    </source>
</reference>
<dbReference type="KEGG" id="pmar:B0X71_15720"/>
<dbReference type="EMBL" id="CP019640">
    <property type="protein sequence ID" value="AQQ54405.1"/>
    <property type="molecule type" value="Genomic_DNA"/>
</dbReference>
<dbReference type="InterPro" id="IPR002645">
    <property type="entry name" value="STAS_dom"/>
</dbReference>
<dbReference type="AlphaFoldDB" id="A0A1Q2L1Q9"/>
<evidence type="ECO:0000256" key="1">
    <source>
        <dbReference type="SAM" id="Coils"/>
    </source>
</evidence>
<gene>
    <name evidence="3" type="ORF">B0X71_15720</name>
</gene>
<feature type="domain" description="STAS" evidence="2">
    <location>
        <begin position="217"/>
        <end position="329"/>
    </location>
</feature>
<sequence>MENNPSINVAGLQFSWELDKGRFLFEEDDAVLFWISSAMKTFFDSIEEIAGEESATVVLEATGFRQGLVVGEYFQQQDISLKEATNLIQNTYGSAGWGMISVEKLDVETATAEVHLKDSWEHKINVAQGKTSGGSFLPAHYAGIFTGLMEQNIWYEVVHHQIEGNEQSIVRYFPSDTTVQENIHRLIRTKEAEQIQLLEQSVDEKTKELNELIKEISSPLIPVLDGIVVVPLLGSYDETRADELITKTLSNLPKHQAENLVLDLTGLNNDFSEQTASLIDKIGSAASLIGTKTVLVGISAQMGVVISQTGIELKRFQCFQTLQHGIYYALAQRGKSII</sequence>
<keyword evidence="1" id="KW-0175">Coiled coil</keyword>
<dbReference type="InterPro" id="IPR051932">
    <property type="entry name" value="Bact_StressResp_Reg"/>
</dbReference>
<dbReference type="Proteomes" id="UP000188184">
    <property type="component" value="Chromosome"/>
</dbReference>